<sequence length="136" mass="15218">MISSRCENGHGTWKVEVSAKIISYISYAKYNSVIIFQSLSQTFLYLVPVTVNKLFSFFVPYFSFSSFFFFIRVVGKFTRNGPPISNLFSTSRASPTLDLRAIKRAAIVDGAVFAPPANFARERGVCPRSFSFLLGS</sequence>
<evidence type="ECO:0000256" key="1">
    <source>
        <dbReference type="SAM" id="Phobius"/>
    </source>
</evidence>
<comment type="caution">
    <text evidence="2">The sequence shown here is derived from an EMBL/GenBank/DDBJ whole genome shotgun (WGS) entry which is preliminary data.</text>
</comment>
<reference evidence="2 3" key="1">
    <citation type="submission" date="2023-03" db="EMBL/GenBank/DDBJ databases">
        <title>High recombination rates correlate with genetic variation in Cardiocondyla obscurior ants.</title>
        <authorList>
            <person name="Errbii M."/>
        </authorList>
    </citation>
    <scope>NUCLEOTIDE SEQUENCE [LARGE SCALE GENOMIC DNA]</scope>
    <source>
        <strain evidence="2">Alpha-2009</strain>
        <tissue evidence="2">Whole body</tissue>
    </source>
</reference>
<keyword evidence="1" id="KW-0472">Membrane</keyword>
<evidence type="ECO:0000313" key="2">
    <source>
        <dbReference type="EMBL" id="KAL0102668.1"/>
    </source>
</evidence>
<dbReference type="EMBL" id="JADYXP020000022">
    <property type="protein sequence ID" value="KAL0102668.1"/>
    <property type="molecule type" value="Genomic_DNA"/>
</dbReference>
<keyword evidence="1" id="KW-0812">Transmembrane</keyword>
<keyword evidence="3" id="KW-1185">Reference proteome</keyword>
<organism evidence="2 3">
    <name type="scientific">Cardiocondyla obscurior</name>
    <dbReference type="NCBI Taxonomy" id="286306"/>
    <lineage>
        <taxon>Eukaryota</taxon>
        <taxon>Metazoa</taxon>
        <taxon>Ecdysozoa</taxon>
        <taxon>Arthropoda</taxon>
        <taxon>Hexapoda</taxon>
        <taxon>Insecta</taxon>
        <taxon>Pterygota</taxon>
        <taxon>Neoptera</taxon>
        <taxon>Endopterygota</taxon>
        <taxon>Hymenoptera</taxon>
        <taxon>Apocrita</taxon>
        <taxon>Aculeata</taxon>
        <taxon>Formicoidea</taxon>
        <taxon>Formicidae</taxon>
        <taxon>Myrmicinae</taxon>
        <taxon>Cardiocondyla</taxon>
    </lineage>
</organism>
<gene>
    <name evidence="2" type="ORF">PUN28_018165</name>
</gene>
<dbReference type="AlphaFoldDB" id="A0AAW2EIV5"/>
<accession>A0AAW2EIV5</accession>
<protein>
    <submittedName>
        <fullName evidence="2">Uncharacterized protein</fullName>
    </submittedName>
</protein>
<dbReference type="Proteomes" id="UP001430953">
    <property type="component" value="Unassembled WGS sequence"/>
</dbReference>
<keyword evidence="1" id="KW-1133">Transmembrane helix</keyword>
<evidence type="ECO:0000313" key="3">
    <source>
        <dbReference type="Proteomes" id="UP001430953"/>
    </source>
</evidence>
<feature type="transmembrane region" description="Helical" evidence="1">
    <location>
        <begin position="54"/>
        <end position="75"/>
    </location>
</feature>
<name>A0AAW2EIV5_9HYME</name>
<proteinExistence type="predicted"/>